<proteinExistence type="predicted"/>
<organism evidence="1 2">
    <name type="scientific">Lacibacter sediminis</name>
    <dbReference type="NCBI Taxonomy" id="2760713"/>
    <lineage>
        <taxon>Bacteria</taxon>
        <taxon>Pseudomonadati</taxon>
        <taxon>Bacteroidota</taxon>
        <taxon>Chitinophagia</taxon>
        <taxon>Chitinophagales</taxon>
        <taxon>Chitinophagaceae</taxon>
        <taxon>Lacibacter</taxon>
    </lineage>
</organism>
<accession>A0A7G5XCQ6</accession>
<dbReference type="KEGG" id="lacs:H4075_14365"/>
<dbReference type="EMBL" id="CP060007">
    <property type="protein sequence ID" value="QNA43259.1"/>
    <property type="molecule type" value="Genomic_DNA"/>
</dbReference>
<gene>
    <name evidence="1" type="ORF">H4075_14365</name>
</gene>
<name>A0A7G5XCQ6_9BACT</name>
<protein>
    <submittedName>
        <fullName evidence="1">Uncharacterized protein</fullName>
    </submittedName>
</protein>
<reference evidence="2" key="1">
    <citation type="submission" date="2020-08" db="EMBL/GenBank/DDBJ databases">
        <title>Lacibacter sp. S13-6-6 genome sequencing.</title>
        <authorList>
            <person name="Jin L."/>
        </authorList>
    </citation>
    <scope>NUCLEOTIDE SEQUENCE [LARGE SCALE GENOMIC DNA]</scope>
    <source>
        <strain evidence="2">S13-6-6</strain>
    </source>
</reference>
<sequence>MADKIISYRLCFTKNTFNGEMVCDFVRDHEKHLGFIPSKIVFTSAGIYTAKVITDKILKKIANVKENISLTILDDSEAISFNITNTAKRESCQSVTLSAPIEKYAVFDSVLDSFISNENFIIGYGYDSEFVRWQSEIYPSHYKIFEKPMVGVKLYWNKFFNEEQIDIKANPARMTLVKGMWLSVSPIMYFGREMFHYISASELLRYKAAKSVAKINENVIKVILFDNLSESDKQDNYQKLQDFRKYFSIDELEAMLA</sequence>
<keyword evidence="2" id="KW-1185">Reference proteome</keyword>
<dbReference type="AlphaFoldDB" id="A0A7G5XCQ6"/>
<evidence type="ECO:0000313" key="2">
    <source>
        <dbReference type="Proteomes" id="UP000515344"/>
    </source>
</evidence>
<evidence type="ECO:0000313" key="1">
    <source>
        <dbReference type="EMBL" id="QNA43259.1"/>
    </source>
</evidence>
<dbReference type="RefSeq" id="WP_182801524.1">
    <property type="nucleotide sequence ID" value="NZ_CP060007.1"/>
</dbReference>
<dbReference type="Proteomes" id="UP000515344">
    <property type="component" value="Chromosome"/>
</dbReference>